<accession>A0A7S2UIE2</accession>
<protein>
    <submittedName>
        <fullName evidence="1">Uncharacterized protein</fullName>
    </submittedName>
</protein>
<sequence length="255" mass="29318">MLGFEHVLFRFRELCFDSVWNTEAGSAKKQLLVKKHLMENSEVTDTEDELRMSPIITSSSLTATATIPVPHQSMRMQNRFIEYNIIEEEQHAYAVSKARDSAMFNRIVNGISRGMRRHNEKTFCHGHSREDIVYQVRTSRSLDNIYRNHFEEHCDETPNFQNKNRYENIRSCSYLSSHGDISSASGLTDQVDSDQSYDTCDCHMDLPLRRSITTSNFVSIFSERTPPSFCGQAALSYHQNEAALGDCDDMFCLDL</sequence>
<gene>
    <name evidence="1" type="ORF">ASEP1449_LOCUS10247</name>
</gene>
<proteinExistence type="predicted"/>
<dbReference type="AlphaFoldDB" id="A0A7S2UIE2"/>
<name>A0A7S2UIE2_9STRA</name>
<reference evidence="1" key="1">
    <citation type="submission" date="2021-01" db="EMBL/GenBank/DDBJ databases">
        <authorList>
            <person name="Corre E."/>
            <person name="Pelletier E."/>
            <person name="Niang G."/>
            <person name="Scheremetjew M."/>
            <person name="Finn R."/>
            <person name="Kale V."/>
            <person name="Holt S."/>
            <person name="Cochrane G."/>
            <person name="Meng A."/>
            <person name="Brown T."/>
            <person name="Cohen L."/>
        </authorList>
    </citation>
    <scope>NUCLEOTIDE SEQUENCE</scope>
    <source>
        <strain evidence="1">CCMP2084</strain>
    </source>
</reference>
<dbReference type="EMBL" id="HBHQ01015350">
    <property type="protein sequence ID" value="CAD9818415.1"/>
    <property type="molecule type" value="Transcribed_RNA"/>
</dbReference>
<evidence type="ECO:0000313" key="1">
    <source>
        <dbReference type="EMBL" id="CAD9818415.1"/>
    </source>
</evidence>
<organism evidence="1">
    <name type="scientific">Attheya septentrionalis</name>
    <dbReference type="NCBI Taxonomy" id="420275"/>
    <lineage>
        <taxon>Eukaryota</taxon>
        <taxon>Sar</taxon>
        <taxon>Stramenopiles</taxon>
        <taxon>Ochrophyta</taxon>
        <taxon>Bacillariophyta</taxon>
        <taxon>Coscinodiscophyceae</taxon>
        <taxon>Chaetocerotophycidae</taxon>
        <taxon>Chaetocerotales</taxon>
        <taxon>Attheyaceae</taxon>
        <taxon>Attheya</taxon>
    </lineage>
</organism>